<evidence type="ECO:0000259" key="1">
    <source>
        <dbReference type="Pfam" id="PF23343"/>
    </source>
</evidence>
<organism evidence="2">
    <name type="scientific">Microvirus mar19</name>
    <dbReference type="NCBI Taxonomy" id="2851151"/>
    <lineage>
        <taxon>Viruses</taxon>
        <taxon>Monodnaviria</taxon>
        <taxon>Sangervirae</taxon>
        <taxon>Phixviricota</taxon>
        <taxon>Malgrandaviricetes</taxon>
        <taxon>Petitvirales</taxon>
        <taxon>Microviridae</taxon>
    </lineage>
</organism>
<protein>
    <submittedName>
        <fullName evidence="2">Replication initiator protein</fullName>
    </submittedName>
</protein>
<dbReference type="EMBL" id="MZ089765">
    <property type="protein sequence ID" value="QXN75070.1"/>
    <property type="molecule type" value="Genomic_DNA"/>
</dbReference>
<dbReference type="Pfam" id="PF23343">
    <property type="entry name" value="REP_ORF2-G2P"/>
    <property type="match status" value="1"/>
</dbReference>
<name>A0A8F5RAW5_9VIRU</name>
<proteinExistence type="predicted"/>
<feature type="domain" description="Replication-associated protein ORF2/G2P" evidence="1">
    <location>
        <begin position="102"/>
        <end position="266"/>
    </location>
</feature>
<reference evidence="2" key="1">
    <citation type="submission" date="2021-04" db="EMBL/GenBank/DDBJ databases">
        <title>Genomes of microviruses identified in yellow-bellied marmot fecal samples.</title>
        <authorList>
            <person name="Varsani A."/>
            <person name="Kraberger S."/>
            <person name="Chatterjee A."/>
            <person name="Richet C."/>
            <person name="Fontenele R.S."/>
            <person name="Schmidlin K."/>
            <person name="Blumstein D.T."/>
        </authorList>
    </citation>
    <scope>NUCLEOTIDE SEQUENCE</scope>
    <source>
        <strain evidence="2">Mar19</strain>
    </source>
</reference>
<dbReference type="InterPro" id="IPR056906">
    <property type="entry name" value="ORF2/G2P_dom"/>
</dbReference>
<accession>A0A8F5RAW5</accession>
<sequence length="387" mass="45051">MVGIIEEGDRVSCYHPLKAWPIGKTASGKTDYKITSYNVHHLEQRNGVWTPICEDFLSPYRDRSVMEFVEIPCGKCTGCRLEYSRQWANRCMLELEYHKSAYFVTLTYNNEHVPISYYADPETGEAFPSMTLRKRDFQLFMKRLRKRCEDGQRDVICSDSPIGGCGSGIRFFAAGEYGSQTYRPHYHAILFGLRLSDLVPYKRSRGFTYYTSESLQRCWSVLSSSGSNLGEYTSPKSQQYEPLGYVVVAPVTWETCAYTARYVMKKLKGPEAEFYDKFALEPPFTLMSRKPGIAHQWFVDHPDCFDYDFINLRTDKGGRKIKPPKYYDHLFDLEYPEKFAEMKETRKRMAEQAKKIKLSKTSLNYLDYLQVEEDALSDRIKALKREL</sequence>
<evidence type="ECO:0000313" key="2">
    <source>
        <dbReference type="EMBL" id="QXN75070.1"/>
    </source>
</evidence>